<organism evidence="1 2">
    <name type="scientific">Streptomyces scopuliridis</name>
    <dbReference type="NCBI Taxonomy" id="452529"/>
    <lineage>
        <taxon>Bacteria</taxon>
        <taxon>Bacillati</taxon>
        <taxon>Actinomycetota</taxon>
        <taxon>Actinomycetes</taxon>
        <taxon>Kitasatosporales</taxon>
        <taxon>Streptomycetaceae</taxon>
        <taxon>Streptomyces</taxon>
    </lineage>
</organism>
<proteinExistence type="predicted"/>
<evidence type="ECO:0000313" key="2">
    <source>
        <dbReference type="Proteomes" id="UP001348369"/>
    </source>
</evidence>
<evidence type="ECO:0000313" key="1">
    <source>
        <dbReference type="EMBL" id="WSC01538.1"/>
    </source>
</evidence>
<protein>
    <submittedName>
        <fullName evidence="1">Uncharacterized protein</fullName>
    </submittedName>
</protein>
<name>A0ACD4ZSQ0_9ACTN</name>
<dbReference type="Proteomes" id="UP001348369">
    <property type="component" value="Chromosome"/>
</dbReference>
<accession>A0ACD4ZSQ0</accession>
<sequence length="266" mass="28928">MTPASERQHGTSRGGTSTGRHNWELAHGDIEAFGEAKKLSAWAQDPRCPVTKATLRGRLALGWDPEDAITRHKNHEPPLLFTHFDRSLTLRGWAEQSGITYQTLYTRIFTDGMRFRTALLQGPDDPDYAIPITAFGETRPLHQWALDSRTNCTAATLHQRIQANWPPESAITEKPPAATPGTTPAGPDATGRRAPEPSTLRIPADQLQPGDNVLAVEQDPASGTHLLTVSRPRPAHSSSGTRTAAGQCPAPLTPPTGQNRPSRTPR</sequence>
<dbReference type="EMBL" id="CP109109">
    <property type="protein sequence ID" value="WSC01538.1"/>
    <property type="molecule type" value="Genomic_DNA"/>
</dbReference>
<keyword evidence="2" id="KW-1185">Reference proteome</keyword>
<gene>
    <name evidence="1" type="ORF">OG835_34060</name>
</gene>
<reference evidence="1" key="1">
    <citation type="submission" date="2022-10" db="EMBL/GenBank/DDBJ databases">
        <title>The complete genomes of actinobacterial strains from the NBC collection.</title>
        <authorList>
            <person name="Joergensen T.S."/>
            <person name="Alvarez Arevalo M."/>
            <person name="Sterndorff E.B."/>
            <person name="Faurdal D."/>
            <person name="Vuksanovic O."/>
            <person name="Mourched A.-S."/>
            <person name="Charusanti P."/>
            <person name="Shaw S."/>
            <person name="Blin K."/>
            <person name="Weber T."/>
        </authorList>
    </citation>
    <scope>NUCLEOTIDE SEQUENCE</scope>
    <source>
        <strain evidence="1">NBC 01771</strain>
    </source>
</reference>